<accession>A0AAW1PB06</accession>
<proteinExistence type="predicted"/>
<feature type="region of interest" description="Disordered" evidence="1">
    <location>
        <begin position="377"/>
        <end position="417"/>
    </location>
</feature>
<name>A0AAW1PB06_9CHLO</name>
<evidence type="ECO:0000256" key="1">
    <source>
        <dbReference type="SAM" id="MobiDB-lite"/>
    </source>
</evidence>
<feature type="compositionally biased region" description="Low complexity" evidence="1">
    <location>
        <begin position="134"/>
        <end position="145"/>
    </location>
</feature>
<feature type="region of interest" description="Disordered" evidence="1">
    <location>
        <begin position="323"/>
        <end position="363"/>
    </location>
</feature>
<feature type="compositionally biased region" description="Low complexity" evidence="1">
    <location>
        <begin position="68"/>
        <end position="77"/>
    </location>
</feature>
<feature type="region of interest" description="Disordered" evidence="1">
    <location>
        <begin position="1"/>
        <end position="96"/>
    </location>
</feature>
<feature type="region of interest" description="Disordered" evidence="1">
    <location>
        <begin position="192"/>
        <end position="221"/>
    </location>
</feature>
<keyword evidence="3" id="KW-1185">Reference proteome</keyword>
<feature type="compositionally biased region" description="Low complexity" evidence="1">
    <location>
        <begin position="323"/>
        <end position="332"/>
    </location>
</feature>
<organism evidence="2 3">
    <name type="scientific">[Myrmecia] bisecta</name>
    <dbReference type="NCBI Taxonomy" id="41462"/>
    <lineage>
        <taxon>Eukaryota</taxon>
        <taxon>Viridiplantae</taxon>
        <taxon>Chlorophyta</taxon>
        <taxon>core chlorophytes</taxon>
        <taxon>Trebouxiophyceae</taxon>
        <taxon>Trebouxiales</taxon>
        <taxon>Trebouxiaceae</taxon>
        <taxon>Myrmecia</taxon>
    </lineage>
</organism>
<protein>
    <submittedName>
        <fullName evidence="2">Uncharacterized protein</fullName>
    </submittedName>
</protein>
<sequence length="417" mass="42375">MHLDGQAPTADQQAAGSGSGPGQNGRSPSAAAAAAAASQQMVKRVSGRLQPSLSAICERASTDSNTRSSGDAFSSGDSGLGSWGGSGRPGLPNLAAASSLPLPRAANNDSLEGLPLWRRSFDEADRSEHAPLQRSGSLSRSHSLSMEGWRGPLRRASAESMAPTGSAPLSFVNRLPPRETLIQRSSSLSISGTLSDDSLASSTDPAASASQSELSPTSTQRLDAFQKSTWRPTSDAPACTAAAQAFPSNGAPAQQPAGVFCSNGSAPIGRSTGSPTRTSAIYRASHAGTASISMLSAIQSSRERAARVTNPFAVTSAAAAGGAVVPGSGVSHAESEPKAKSAHDSSKWDQALSGEWQDAPASVRRCDSAWSLRLPRAQERRSLGCGGESEAGSKDLGPGSGESDAVAQEGVPELTAV</sequence>
<evidence type="ECO:0000313" key="2">
    <source>
        <dbReference type="EMBL" id="KAK9805606.1"/>
    </source>
</evidence>
<feature type="compositionally biased region" description="Low complexity" evidence="1">
    <location>
        <begin position="24"/>
        <end position="37"/>
    </location>
</feature>
<dbReference type="AlphaFoldDB" id="A0AAW1PB06"/>
<feature type="compositionally biased region" description="Basic and acidic residues" evidence="1">
    <location>
        <begin position="333"/>
        <end position="347"/>
    </location>
</feature>
<reference evidence="2 3" key="1">
    <citation type="journal article" date="2024" name="Nat. Commun.">
        <title>Phylogenomics reveals the evolutionary origins of lichenization in chlorophyte algae.</title>
        <authorList>
            <person name="Puginier C."/>
            <person name="Libourel C."/>
            <person name="Otte J."/>
            <person name="Skaloud P."/>
            <person name="Haon M."/>
            <person name="Grisel S."/>
            <person name="Petersen M."/>
            <person name="Berrin J.G."/>
            <person name="Delaux P.M."/>
            <person name="Dal Grande F."/>
            <person name="Keller J."/>
        </authorList>
    </citation>
    <scope>NUCLEOTIDE SEQUENCE [LARGE SCALE GENOMIC DNA]</scope>
    <source>
        <strain evidence="2 3">SAG 2043</strain>
    </source>
</reference>
<feature type="region of interest" description="Disordered" evidence="1">
    <location>
        <begin position="125"/>
        <end position="146"/>
    </location>
</feature>
<comment type="caution">
    <text evidence="2">The sequence shown here is derived from an EMBL/GenBank/DDBJ whole genome shotgun (WGS) entry which is preliminary data.</text>
</comment>
<feature type="compositionally biased region" description="Low complexity" evidence="1">
    <location>
        <begin position="192"/>
        <end position="212"/>
    </location>
</feature>
<evidence type="ECO:0000313" key="3">
    <source>
        <dbReference type="Proteomes" id="UP001489004"/>
    </source>
</evidence>
<feature type="compositionally biased region" description="Gly residues" evidence="1">
    <location>
        <begin position="78"/>
        <end position="88"/>
    </location>
</feature>
<dbReference type="Proteomes" id="UP001489004">
    <property type="component" value="Unassembled WGS sequence"/>
</dbReference>
<gene>
    <name evidence="2" type="ORF">WJX72_007441</name>
</gene>
<dbReference type="EMBL" id="JALJOR010000015">
    <property type="protein sequence ID" value="KAK9805606.1"/>
    <property type="molecule type" value="Genomic_DNA"/>
</dbReference>